<gene>
    <name evidence="1" type="ORF">Aco03nite_007030</name>
</gene>
<dbReference type="RefSeq" id="WP_203793108.1">
    <property type="nucleotide sequence ID" value="NZ_BAAAQE010000054.1"/>
</dbReference>
<dbReference type="EMBL" id="BOMG01000014">
    <property type="protein sequence ID" value="GID52299.1"/>
    <property type="molecule type" value="Genomic_DNA"/>
</dbReference>
<evidence type="ECO:0000313" key="1">
    <source>
        <dbReference type="EMBL" id="GID52299.1"/>
    </source>
</evidence>
<accession>A0ABQ3X193</accession>
<dbReference type="InterPro" id="IPR025566">
    <property type="entry name" value="DUF4331"/>
</dbReference>
<proteinExistence type="predicted"/>
<keyword evidence="2" id="KW-1185">Reference proteome</keyword>
<reference evidence="1 2" key="1">
    <citation type="submission" date="2021-01" db="EMBL/GenBank/DDBJ databases">
        <title>Whole genome shotgun sequence of Actinoplanes couchii NBRC 106145.</title>
        <authorList>
            <person name="Komaki H."/>
            <person name="Tamura T."/>
        </authorList>
    </citation>
    <scope>NUCLEOTIDE SEQUENCE [LARGE SCALE GENOMIC DNA]</scope>
    <source>
        <strain evidence="1 2">NBRC 106145</strain>
    </source>
</reference>
<sequence length="463" mass="50597">MSSHREAPEISKDPVADSSDLYAFVSPDDPDTVTIIANYVPLQLPSSGPNFFEFGDDVLYEIHIDANGDARPDITYQFRFRTELRNDKTFLYNTGQIKSLDDENWNRRQFYSVTKVDSHGKSTVLANKLPCPPANVGKVSIPDYAKLADDAVHKLKSREKVFAGQRADAFFVDLGSIFDLAVLRPFRDKHLVGQDLFDKASKAVNATDKTNVHSIAIQVPLDMVRRDGKKRVKATDAGAVIGVWTSASRRQVEVRGKKGDNDVVVGPQVQVSRLGNPLFNEVIVPMAEKDKWNSLPPSEDKRFAEFVATPELGALLPVLYPGLFDNLAALNKKKEPRADLLAILLTGIPDGIIDGFQNNTGKVQADMLRLNTAIPPVAKENKFGVVGGDLAGFPNGRRIADDVVSISLRAVAGATVPLVDKEFKADAAAGLVEQGLSIDDVSAKLLKKFPFLPTPFDGFNNPS</sequence>
<organism evidence="1 2">
    <name type="scientific">Actinoplanes couchii</name>
    <dbReference type="NCBI Taxonomy" id="403638"/>
    <lineage>
        <taxon>Bacteria</taxon>
        <taxon>Bacillati</taxon>
        <taxon>Actinomycetota</taxon>
        <taxon>Actinomycetes</taxon>
        <taxon>Micromonosporales</taxon>
        <taxon>Micromonosporaceae</taxon>
        <taxon>Actinoplanes</taxon>
    </lineage>
</organism>
<dbReference type="Proteomes" id="UP000612282">
    <property type="component" value="Unassembled WGS sequence"/>
</dbReference>
<comment type="caution">
    <text evidence="1">The sequence shown here is derived from an EMBL/GenBank/DDBJ whole genome shotgun (WGS) entry which is preliminary data.</text>
</comment>
<name>A0ABQ3X193_9ACTN</name>
<protein>
    <recommendedName>
        <fullName evidence="3">DUF4331 domain-containing protein</fullName>
    </recommendedName>
</protein>
<dbReference type="Pfam" id="PF14224">
    <property type="entry name" value="DUF4331"/>
    <property type="match status" value="1"/>
</dbReference>
<evidence type="ECO:0008006" key="3">
    <source>
        <dbReference type="Google" id="ProtNLM"/>
    </source>
</evidence>
<evidence type="ECO:0000313" key="2">
    <source>
        <dbReference type="Proteomes" id="UP000612282"/>
    </source>
</evidence>